<dbReference type="SUPFAM" id="SSF53098">
    <property type="entry name" value="Ribonuclease H-like"/>
    <property type="match status" value="1"/>
</dbReference>
<dbReference type="InterPro" id="IPR025948">
    <property type="entry name" value="HTH-like_dom"/>
</dbReference>
<dbReference type="NCBIfam" id="NF033516">
    <property type="entry name" value="transpos_IS3"/>
    <property type="match status" value="1"/>
</dbReference>
<dbReference type="InterPro" id="IPR048020">
    <property type="entry name" value="Transpos_IS3"/>
</dbReference>
<protein>
    <submittedName>
        <fullName evidence="3">IS3 family transposase</fullName>
    </submittedName>
</protein>
<dbReference type="GO" id="GO:0003676">
    <property type="term" value="F:nucleic acid binding"/>
    <property type="evidence" value="ECO:0007669"/>
    <property type="project" value="InterPro"/>
</dbReference>
<feature type="domain" description="Integrase catalytic" evidence="2">
    <location>
        <begin position="131"/>
        <end position="293"/>
    </location>
</feature>
<comment type="function">
    <text evidence="1">Involved in the transposition of the insertion sequence.</text>
</comment>
<evidence type="ECO:0000313" key="4">
    <source>
        <dbReference type="Proteomes" id="UP000531659"/>
    </source>
</evidence>
<dbReference type="InterPro" id="IPR012337">
    <property type="entry name" value="RNaseH-like_sf"/>
</dbReference>
<dbReference type="InterPro" id="IPR001584">
    <property type="entry name" value="Integrase_cat-core"/>
</dbReference>
<dbReference type="InterPro" id="IPR036397">
    <property type="entry name" value="RNaseH_sf"/>
</dbReference>
<dbReference type="AlphaFoldDB" id="A0A7Y3SWL0"/>
<dbReference type="RefSeq" id="WP_171297209.1">
    <property type="nucleotide sequence ID" value="NZ_CP087098.1"/>
</dbReference>
<evidence type="ECO:0000256" key="1">
    <source>
        <dbReference type="ARBA" id="ARBA00002286"/>
    </source>
</evidence>
<dbReference type="PANTHER" id="PTHR46889">
    <property type="entry name" value="TRANSPOSASE INSF FOR INSERTION SEQUENCE IS3B-RELATED"/>
    <property type="match status" value="1"/>
</dbReference>
<dbReference type="PANTHER" id="PTHR46889:SF4">
    <property type="entry name" value="TRANSPOSASE INSO FOR INSERTION SEQUENCE ELEMENT IS911B-RELATED"/>
    <property type="match status" value="1"/>
</dbReference>
<gene>
    <name evidence="3" type="ORF">HLQ16_10495</name>
</gene>
<evidence type="ECO:0000259" key="2">
    <source>
        <dbReference type="PROSITE" id="PS50994"/>
    </source>
</evidence>
<dbReference type="EMBL" id="JABEYB010000007">
    <property type="protein sequence ID" value="NNU76360.1"/>
    <property type="molecule type" value="Genomic_DNA"/>
</dbReference>
<organism evidence="3 4">
    <name type="scientific">Clostridium estertheticum</name>
    <dbReference type="NCBI Taxonomy" id="238834"/>
    <lineage>
        <taxon>Bacteria</taxon>
        <taxon>Bacillati</taxon>
        <taxon>Bacillota</taxon>
        <taxon>Clostridia</taxon>
        <taxon>Eubacteriales</taxon>
        <taxon>Clostridiaceae</taxon>
        <taxon>Clostridium</taxon>
    </lineage>
</organism>
<sequence>MERLNSIQANTKEKVTVIYELRHKYTITLLLDIAQIPHSVYYYYIKRMNRLDKYKKIKQKIIKLFDKNKKTYGYRRITAELHKFGYIINHKTVLKIMNSMGLFCCVRMKKYNSYKGDVGKIAPNILNRNFKADKPNQKWVTDISEISFCGQKTYVSVILDLYNREIISYDLNDHANMMQINHTLEKAFRKIPDNTKLILHSDQGWQYQQKSYRIKLIAKGIQQSMSRKATCHNNAVVENFFSILKTELLYIREFTSMEEIKTELIDYIKYYNNDRIKQSLNWLSPVNYRKSVA</sequence>
<evidence type="ECO:0000313" key="3">
    <source>
        <dbReference type="EMBL" id="NNU76360.1"/>
    </source>
</evidence>
<accession>A0A7Y3SWL0</accession>
<proteinExistence type="predicted"/>
<comment type="caution">
    <text evidence="3">The sequence shown here is derived from an EMBL/GenBank/DDBJ whole genome shotgun (WGS) entry which is preliminary data.</text>
</comment>
<dbReference type="Proteomes" id="UP000531659">
    <property type="component" value="Unassembled WGS sequence"/>
</dbReference>
<reference evidence="3 4" key="1">
    <citation type="submission" date="2020-05" db="EMBL/GenBank/DDBJ databases">
        <title>Complete genome of Clostridium estertheticum subspecies estertheticum, isolated from Vacuum packed lamb meat from New Zealand imported to Switzerland.</title>
        <authorList>
            <person name="Wambui J."/>
            <person name="Stevens M.J.A."/>
            <person name="Stephan R."/>
        </authorList>
    </citation>
    <scope>NUCLEOTIDE SEQUENCE [LARGE SCALE GENOMIC DNA]</scope>
    <source>
        <strain evidence="3 4">CEST001</strain>
    </source>
</reference>
<dbReference type="Pfam" id="PF00665">
    <property type="entry name" value="rve"/>
    <property type="match status" value="1"/>
</dbReference>
<dbReference type="PROSITE" id="PS50994">
    <property type="entry name" value="INTEGRASE"/>
    <property type="match status" value="1"/>
</dbReference>
<dbReference type="GO" id="GO:0015074">
    <property type="term" value="P:DNA integration"/>
    <property type="evidence" value="ECO:0007669"/>
    <property type="project" value="InterPro"/>
</dbReference>
<name>A0A7Y3SWL0_9CLOT</name>
<dbReference type="Gene3D" id="3.30.420.10">
    <property type="entry name" value="Ribonuclease H-like superfamily/Ribonuclease H"/>
    <property type="match status" value="1"/>
</dbReference>
<dbReference type="Pfam" id="PF13276">
    <property type="entry name" value="HTH_21"/>
    <property type="match status" value="1"/>
</dbReference>
<dbReference type="Pfam" id="PF13333">
    <property type="entry name" value="rve_2"/>
    <property type="match status" value="1"/>
</dbReference>
<dbReference type="InterPro" id="IPR050900">
    <property type="entry name" value="Transposase_IS3/IS150/IS904"/>
</dbReference>